<dbReference type="SUPFAM" id="SSF46894">
    <property type="entry name" value="C-terminal effector domain of the bipartite response regulators"/>
    <property type="match status" value="1"/>
</dbReference>
<evidence type="ECO:0000256" key="3">
    <source>
        <dbReference type="ARBA" id="ARBA00023015"/>
    </source>
</evidence>
<proteinExistence type="inferred from homology"/>
<reference evidence="9 10" key="1">
    <citation type="submission" date="2018-07" db="EMBL/GenBank/DDBJ databases">
        <title>Genomic Encyclopedia of Type Strains, Phase III (KMG-III): the genomes of soil and plant-associated and newly described type strains.</title>
        <authorList>
            <person name="Whitman W."/>
        </authorList>
    </citation>
    <scope>NUCLEOTIDE SEQUENCE [LARGE SCALE GENOMIC DNA]</scope>
    <source>
        <strain evidence="9 10">CECT 7287</strain>
    </source>
</reference>
<sequence>MITAFLVDDEEHALTILELFLQRSGEVEVIGRSNNGFDAIRQLGELKPDVLFLDIEMPEMNGLELAEVVRNVNTDVQIVFVTAYDQYAISAFEHAAVDYLLKPLEADRLSKTIARLRHTIDKMRGAERTLAPAVGRMSVQLFGPMSVGIEGGPWLKWRTAKEKELFAYLASQDEKRVHRDRLIEALWPDENYQKAKIYLHTCISLLRKNLKRIGFGEVVKYVNEGYFLDTERIDVDARFLAGRLQKLKEAEHPEAAEIEKALLYYRGPFLQEDDYLWAEQQTGAFEKSVYEWSLTLGKIRLNEREYDKAAKAAEKAIERSPYDEEAYRLLMSSYRGLGMNDRVHVVYRKLLDKLEELQVKPSDSSRMLYEEICE</sequence>
<dbReference type="InterPro" id="IPR011990">
    <property type="entry name" value="TPR-like_helical_dom_sf"/>
</dbReference>
<dbReference type="EMBL" id="QRDZ01000011">
    <property type="protein sequence ID" value="RED76780.1"/>
    <property type="molecule type" value="Genomic_DNA"/>
</dbReference>
<dbReference type="Pfam" id="PF03704">
    <property type="entry name" value="BTAD"/>
    <property type="match status" value="1"/>
</dbReference>
<evidence type="ECO:0000256" key="6">
    <source>
        <dbReference type="PROSITE-ProRule" id="PRU00169"/>
    </source>
</evidence>
<evidence type="ECO:0000259" key="8">
    <source>
        <dbReference type="PROSITE" id="PS50110"/>
    </source>
</evidence>
<evidence type="ECO:0000313" key="9">
    <source>
        <dbReference type="EMBL" id="RED76780.1"/>
    </source>
</evidence>
<dbReference type="Proteomes" id="UP000256977">
    <property type="component" value="Unassembled WGS sequence"/>
</dbReference>
<dbReference type="PROSITE" id="PS50005">
    <property type="entry name" value="TPR"/>
    <property type="match status" value="1"/>
</dbReference>
<evidence type="ECO:0000256" key="5">
    <source>
        <dbReference type="ARBA" id="ARBA00023163"/>
    </source>
</evidence>
<dbReference type="Gene3D" id="1.10.10.10">
    <property type="entry name" value="Winged helix-like DNA-binding domain superfamily/Winged helix DNA-binding domain"/>
    <property type="match status" value="1"/>
</dbReference>
<dbReference type="PANTHER" id="PTHR35807:SF2">
    <property type="entry name" value="TRANSCRIPTIONAL ACTIVATOR DOMAIN"/>
    <property type="match status" value="1"/>
</dbReference>
<dbReference type="Pfam" id="PF00072">
    <property type="entry name" value="Response_reg"/>
    <property type="match status" value="1"/>
</dbReference>
<accession>A0A3D9JS68</accession>
<dbReference type="OrthoDB" id="3190595at2"/>
<keyword evidence="2" id="KW-0902">Two-component regulatory system</keyword>
<dbReference type="Pfam" id="PF00486">
    <property type="entry name" value="Trans_reg_C"/>
    <property type="match status" value="1"/>
</dbReference>
<evidence type="ECO:0000256" key="2">
    <source>
        <dbReference type="ARBA" id="ARBA00023012"/>
    </source>
</evidence>
<comment type="similarity">
    <text evidence="1">Belongs to the AfsR/DnrI/RedD regulatory family.</text>
</comment>
<dbReference type="SMART" id="SM00448">
    <property type="entry name" value="REC"/>
    <property type="match status" value="1"/>
</dbReference>
<dbReference type="InterPro" id="IPR019734">
    <property type="entry name" value="TPR_rpt"/>
</dbReference>
<dbReference type="SUPFAM" id="SSF48452">
    <property type="entry name" value="TPR-like"/>
    <property type="match status" value="1"/>
</dbReference>
<dbReference type="GO" id="GO:0000160">
    <property type="term" value="P:phosphorelay signal transduction system"/>
    <property type="evidence" value="ECO:0007669"/>
    <property type="project" value="UniProtKB-KW"/>
</dbReference>
<keyword evidence="5" id="KW-0804">Transcription</keyword>
<dbReference type="InterPro" id="IPR016032">
    <property type="entry name" value="Sig_transdc_resp-reg_C-effctor"/>
</dbReference>
<keyword evidence="3" id="KW-0805">Transcription regulation</keyword>
<dbReference type="Gene3D" id="3.40.50.2300">
    <property type="match status" value="1"/>
</dbReference>
<feature type="repeat" description="TPR" evidence="7">
    <location>
        <begin position="290"/>
        <end position="323"/>
    </location>
</feature>
<keyword evidence="7" id="KW-0802">TPR repeat</keyword>
<name>A0A3D9JS68_9BACL</name>
<dbReference type="PANTHER" id="PTHR35807">
    <property type="entry name" value="TRANSCRIPTIONAL REGULATOR REDD-RELATED"/>
    <property type="match status" value="1"/>
</dbReference>
<dbReference type="RefSeq" id="WP_116061575.1">
    <property type="nucleotide sequence ID" value="NZ_QRDZ01000011.1"/>
</dbReference>
<evidence type="ECO:0000256" key="7">
    <source>
        <dbReference type="PROSITE-ProRule" id="PRU00339"/>
    </source>
</evidence>
<dbReference type="InterPro" id="IPR011006">
    <property type="entry name" value="CheY-like_superfamily"/>
</dbReference>
<dbReference type="PROSITE" id="PS50110">
    <property type="entry name" value="RESPONSE_REGULATORY"/>
    <property type="match status" value="1"/>
</dbReference>
<gene>
    <name evidence="9" type="ORF">DFP98_111164</name>
</gene>
<dbReference type="InterPro" id="IPR051677">
    <property type="entry name" value="AfsR-DnrI-RedD_regulator"/>
</dbReference>
<dbReference type="InterPro" id="IPR001789">
    <property type="entry name" value="Sig_transdc_resp-reg_receiver"/>
</dbReference>
<feature type="modified residue" description="4-aspartylphosphate" evidence="6">
    <location>
        <position position="54"/>
    </location>
</feature>
<evidence type="ECO:0000313" key="10">
    <source>
        <dbReference type="Proteomes" id="UP000256977"/>
    </source>
</evidence>
<keyword evidence="4" id="KW-0238">DNA-binding</keyword>
<feature type="domain" description="Response regulatory" evidence="8">
    <location>
        <begin position="3"/>
        <end position="117"/>
    </location>
</feature>
<dbReference type="Gene3D" id="1.25.40.10">
    <property type="entry name" value="Tetratricopeptide repeat domain"/>
    <property type="match status" value="1"/>
</dbReference>
<dbReference type="AlphaFoldDB" id="A0A3D9JS68"/>
<protein>
    <submittedName>
        <fullName evidence="9">Response regulator receiver and SARP domain protein</fullName>
    </submittedName>
</protein>
<dbReference type="InterPro" id="IPR036388">
    <property type="entry name" value="WH-like_DNA-bd_sf"/>
</dbReference>
<keyword evidence="6" id="KW-0597">Phosphoprotein</keyword>
<organism evidence="9 10">
    <name type="scientific">Cohnella phaseoli</name>
    <dbReference type="NCBI Taxonomy" id="456490"/>
    <lineage>
        <taxon>Bacteria</taxon>
        <taxon>Bacillati</taxon>
        <taxon>Bacillota</taxon>
        <taxon>Bacilli</taxon>
        <taxon>Bacillales</taxon>
        <taxon>Paenibacillaceae</taxon>
        <taxon>Cohnella</taxon>
    </lineage>
</organism>
<keyword evidence="10" id="KW-1185">Reference proteome</keyword>
<dbReference type="InterPro" id="IPR005158">
    <property type="entry name" value="BTAD"/>
</dbReference>
<comment type="caution">
    <text evidence="9">The sequence shown here is derived from an EMBL/GenBank/DDBJ whole genome shotgun (WGS) entry which is preliminary data.</text>
</comment>
<dbReference type="SMART" id="SM01043">
    <property type="entry name" value="BTAD"/>
    <property type="match status" value="1"/>
</dbReference>
<evidence type="ECO:0000256" key="1">
    <source>
        <dbReference type="ARBA" id="ARBA00005820"/>
    </source>
</evidence>
<dbReference type="SUPFAM" id="SSF52172">
    <property type="entry name" value="CheY-like"/>
    <property type="match status" value="1"/>
</dbReference>
<dbReference type="GO" id="GO:0003677">
    <property type="term" value="F:DNA binding"/>
    <property type="evidence" value="ECO:0007669"/>
    <property type="project" value="UniProtKB-KW"/>
</dbReference>
<dbReference type="InterPro" id="IPR001867">
    <property type="entry name" value="OmpR/PhoB-type_DNA-bd"/>
</dbReference>
<dbReference type="GO" id="GO:0006355">
    <property type="term" value="P:regulation of DNA-templated transcription"/>
    <property type="evidence" value="ECO:0007669"/>
    <property type="project" value="InterPro"/>
</dbReference>
<evidence type="ECO:0000256" key="4">
    <source>
        <dbReference type="ARBA" id="ARBA00023125"/>
    </source>
</evidence>